<dbReference type="Proteomes" id="UP000068026">
    <property type="component" value="Chromosome"/>
</dbReference>
<keyword evidence="1" id="KW-0812">Transmembrane</keyword>
<accession>A0ABN4LDT3</accession>
<feature type="transmembrane region" description="Helical" evidence="1">
    <location>
        <begin position="12"/>
        <end position="34"/>
    </location>
</feature>
<evidence type="ECO:0000313" key="3">
    <source>
        <dbReference type="Proteomes" id="UP000068026"/>
    </source>
</evidence>
<reference evidence="2 3" key="1">
    <citation type="journal article" date="2016" name="Genome Announc.">
        <title>Complete Genome Sequence of the Amino Acid-Fermenting Clostridium propionicum X2 (DSM 1682).</title>
        <authorList>
            <person name="Poehlein A."/>
            <person name="Schlien K."/>
            <person name="Chowdhury N.P."/>
            <person name="Gottschalk G."/>
            <person name="Buckel W."/>
            <person name="Daniel R."/>
        </authorList>
    </citation>
    <scope>NUCLEOTIDE SEQUENCE [LARGE SCALE GENOMIC DNA]</scope>
    <source>
        <strain evidence="2 3">X2</strain>
    </source>
</reference>
<keyword evidence="1" id="KW-1133">Transmembrane helix</keyword>
<proteinExistence type="predicted"/>
<keyword evidence="3" id="KW-1185">Reference proteome</keyword>
<gene>
    <name evidence="2" type="ORF">CPRO_13620</name>
</gene>
<protein>
    <submittedName>
        <fullName evidence="2">Uncharacterized protein</fullName>
    </submittedName>
</protein>
<name>A0ABN4LDT3_ANAPI</name>
<keyword evidence="1" id="KW-0472">Membrane</keyword>
<evidence type="ECO:0000256" key="1">
    <source>
        <dbReference type="SAM" id="Phobius"/>
    </source>
</evidence>
<dbReference type="EMBL" id="CP014223">
    <property type="protein sequence ID" value="AMJ40955.1"/>
    <property type="molecule type" value="Genomic_DNA"/>
</dbReference>
<reference evidence="3" key="2">
    <citation type="submission" date="2016-01" db="EMBL/GenBank/DDBJ databases">
        <authorList>
            <person name="Poehlein A."/>
            <person name="Schlien K."/>
            <person name="Gottschalk G."/>
            <person name="Buckel W."/>
            <person name="Daniel R."/>
        </authorList>
    </citation>
    <scope>NUCLEOTIDE SEQUENCE [LARGE SCALE GENOMIC DNA]</scope>
    <source>
        <strain evidence="3">X2</strain>
    </source>
</reference>
<organism evidence="2 3">
    <name type="scientific">Anaerotignum propionicum DSM 1682</name>
    <dbReference type="NCBI Taxonomy" id="991789"/>
    <lineage>
        <taxon>Bacteria</taxon>
        <taxon>Bacillati</taxon>
        <taxon>Bacillota</taxon>
        <taxon>Clostridia</taxon>
        <taxon>Lachnospirales</taxon>
        <taxon>Anaerotignaceae</taxon>
        <taxon>Anaerotignum</taxon>
    </lineage>
</organism>
<sequence length="36" mass="4158">MYHAEYFDSGLVYACFSSAVSAVVVIMVFLINYYRK</sequence>
<evidence type="ECO:0000313" key="2">
    <source>
        <dbReference type="EMBL" id="AMJ40955.1"/>
    </source>
</evidence>